<dbReference type="SUPFAM" id="SSF52833">
    <property type="entry name" value="Thioredoxin-like"/>
    <property type="match status" value="1"/>
</dbReference>
<name>A0ABT4JQL1_9GAMM</name>
<gene>
    <name evidence="2" type="ORF">O1D97_03165</name>
</gene>
<protein>
    <submittedName>
        <fullName evidence="2">DsbA family oxidoreductase</fullName>
    </submittedName>
</protein>
<dbReference type="Gene3D" id="3.40.30.10">
    <property type="entry name" value="Glutaredoxin"/>
    <property type="match status" value="1"/>
</dbReference>
<dbReference type="RefSeq" id="WP_269122745.1">
    <property type="nucleotide sequence ID" value="NZ_JAPUBN010000010.1"/>
</dbReference>
<organism evidence="2 3">
    <name type="scientific">Marinomonas phaeophyticola</name>
    <dbReference type="NCBI Taxonomy" id="3004091"/>
    <lineage>
        <taxon>Bacteria</taxon>
        <taxon>Pseudomonadati</taxon>
        <taxon>Pseudomonadota</taxon>
        <taxon>Gammaproteobacteria</taxon>
        <taxon>Oceanospirillales</taxon>
        <taxon>Oceanospirillaceae</taxon>
        <taxon>Marinomonas</taxon>
    </lineage>
</organism>
<evidence type="ECO:0000313" key="2">
    <source>
        <dbReference type="EMBL" id="MCZ2720668.1"/>
    </source>
</evidence>
<evidence type="ECO:0000259" key="1">
    <source>
        <dbReference type="Pfam" id="PF01323"/>
    </source>
</evidence>
<dbReference type="CDD" id="cd03024">
    <property type="entry name" value="DsbA_FrnE"/>
    <property type="match status" value="1"/>
</dbReference>
<proteinExistence type="predicted"/>
<feature type="domain" description="DSBA-like thioredoxin" evidence="1">
    <location>
        <begin position="6"/>
        <end position="207"/>
    </location>
</feature>
<keyword evidence="3" id="KW-1185">Reference proteome</keyword>
<evidence type="ECO:0000313" key="3">
    <source>
        <dbReference type="Proteomes" id="UP001149719"/>
    </source>
</evidence>
<dbReference type="Pfam" id="PF01323">
    <property type="entry name" value="DSBA"/>
    <property type="match status" value="1"/>
</dbReference>
<comment type="caution">
    <text evidence="2">The sequence shown here is derived from an EMBL/GenBank/DDBJ whole genome shotgun (WGS) entry which is preliminary data.</text>
</comment>
<dbReference type="EMBL" id="JAPUBN010000010">
    <property type="protein sequence ID" value="MCZ2720668.1"/>
    <property type="molecule type" value="Genomic_DNA"/>
</dbReference>
<dbReference type="InterPro" id="IPR001853">
    <property type="entry name" value="DSBA-like_thioredoxin_dom"/>
</dbReference>
<dbReference type="PANTHER" id="PTHR13887">
    <property type="entry name" value="GLUTATHIONE S-TRANSFERASE KAPPA"/>
    <property type="match status" value="1"/>
</dbReference>
<reference evidence="2" key="1">
    <citation type="submission" date="2022-12" db="EMBL/GenBank/DDBJ databases">
        <title>Marinomonas 15G1-11 sp. nov, isolated from marine algae.</title>
        <authorList>
            <person name="Butt M."/>
            <person name="Choi D.G."/>
            <person name="Kim J.M."/>
            <person name="Lee J.K."/>
            <person name="Baek J.H."/>
            <person name="Jeon C.O."/>
        </authorList>
    </citation>
    <scope>NUCLEOTIDE SEQUENCE</scope>
    <source>
        <strain evidence="2">15G1-11</strain>
    </source>
</reference>
<accession>A0ABT4JQL1</accession>
<dbReference type="Proteomes" id="UP001149719">
    <property type="component" value="Unassembled WGS sequence"/>
</dbReference>
<dbReference type="PANTHER" id="PTHR13887:SF41">
    <property type="entry name" value="THIOREDOXIN SUPERFAMILY PROTEIN"/>
    <property type="match status" value="1"/>
</dbReference>
<sequence length="218" mass="24490">MTNLKIDIVSDVMCPWCIIGYKNLERALNDIKSDITADISWHPFELNPDMPIEGQDINEHLQEKYGLSEAQGQENRQRIIDMGKQSGFHFDFDGERIMINSFDCHRLLAWAKTQGKQTELKLAMFQAHFSDQALLNQEQQLLDVVGSIGLDTAAAKAILDSDDYAQEVREEESQMQQMGISSVPTFIINNKYAISGGQTSDTFKQALTQISQEIAASA</sequence>
<dbReference type="InterPro" id="IPR036249">
    <property type="entry name" value="Thioredoxin-like_sf"/>
</dbReference>